<dbReference type="Pfam" id="PF00296">
    <property type="entry name" value="Bac_luciferase"/>
    <property type="match status" value="1"/>
</dbReference>
<dbReference type="InterPro" id="IPR036661">
    <property type="entry name" value="Luciferase-like_sf"/>
</dbReference>
<protein>
    <recommendedName>
        <fullName evidence="2">Luciferase-like domain-containing protein</fullName>
    </recommendedName>
</protein>
<reference evidence="3" key="1">
    <citation type="submission" date="2018-05" db="EMBL/GenBank/DDBJ databases">
        <authorList>
            <person name="Lanie J.A."/>
            <person name="Ng W.-L."/>
            <person name="Kazmierczak K.M."/>
            <person name="Andrzejewski T.M."/>
            <person name="Davidsen T.M."/>
            <person name="Wayne K.J."/>
            <person name="Tettelin H."/>
            <person name="Glass J.I."/>
            <person name="Rusch D."/>
            <person name="Podicherti R."/>
            <person name="Tsui H.-C.T."/>
            <person name="Winkler M.E."/>
        </authorList>
    </citation>
    <scope>NUCLEOTIDE SEQUENCE</scope>
</reference>
<dbReference type="InterPro" id="IPR050564">
    <property type="entry name" value="F420-G6PD/mer"/>
</dbReference>
<dbReference type="PANTHER" id="PTHR43244:SF1">
    <property type="entry name" value="5,10-METHYLENETETRAHYDROMETHANOPTERIN REDUCTASE"/>
    <property type="match status" value="1"/>
</dbReference>
<keyword evidence="1" id="KW-0560">Oxidoreductase</keyword>
<evidence type="ECO:0000259" key="2">
    <source>
        <dbReference type="Pfam" id="PF00296"/>
    </source>
</evidence>
<feature type="domain" description="Luciferase-like" evidence="2">
    <location>
        <begin position="53"/>
        <end position="349"/>
    </location>
</feature>
<dbReference type="EMBL" id="UINC01028452">
    <property type="protein sequence ID" value="SVB09458.1"/>
    <property type="molecule type" value="Genomic_DNA"/>
</dbReference>
<evidence type="ECO:0000313" key="3">
    <source>
        <dbReference type="EMBL" id="SVB09458.1"/>
    </source>
</evidence>
<evidence type="ECO:0000256" key="1">
    <source>
        <dbReference type="ARBA" id="ARBA00023002"/>
    </source>
</evidence>
<accession>A0A382B6S7</accession>
<dbReference type="SUPFAM" id="SSF51679">
    <property type="entry name" value="Bacterial luciferase-like"/>
    <property type="match status" value="1"/>
</dbReference>
<sequence>MEVVATMFVYPIILEVLSRSAPDNECRFATQRITTTSEDCAMEIDIILNEFTSPQEAAELGLMVEGYGFRGVWSANYGASRDPFFTLALLAERSSKIQLGPMAITPVEMHPLKIANLLFALNDLSNGRAMIMLGGGGAVSQSMGKGRERFIGKVRECLEILKGVSPSEAMNYKGEFYKMFGYKPVWATDTPPQIYFGSNHPQTRRLSARLADGLITSDFVPSLMKDFVAATHADLEAAGRSPADFRISNFWAWHIKEDAEASMREARRELMLRGWLGEQYFAPFLEPDEVKFMRDHEQDFLNAFIRSTDVIENVPNDLINKMIENISFAGGLDQIDGAIETLKEFANAGLTEIAIRVHDDPAEQIKLIGERVLPALQ</sequence>
<dbReference type="AlphaFoldDB" id="A0A382B6S7"/>
<dbReference type="PANTHER" id="PTHR43244">
    <property type="match status" value="1"/>
</dbReference>
<dbReference type="GO" id="GO:0016705">
    <property type="term" value="F:oxidoreductase activity, acting on paired donors, with incorporation or reduction of molecular oxygen"/>
    <property type="evidence" value="ECO:0007669"/>
    <property type="project" value="InterPro"/>
</dbReference>
<gene>
    <name evidence="3" type="ORF">METZ01_LOCUS162312</name>
</gene>
<name>A0A382B6S7_9ZZZZ</name>
<proteinExistence type="predicted"/>
<organism evidence="3">
    <name type="scientific">marine metagenome</name>
    <dbReference type="NCBI Taxonomy" id="408172"/>
    <lineage>
        <taxon>unclassified sequences</taxon>
        <taxon>metagenomes</taxon>
        <taxon>ecological metagenomes</taxon>
    </lineage>
</organism>
<dbReference type="InterPro" id="IPR011251">
    <property type="entry name" value="Luciferase-like_dom"/>
</dbReference>
<dbReference type="Gene3D" id="3.20.20.30">
    <property type="entry name" value="Luciferase-like domain"/>
    <property type="match status" value="1"/>
</dbReference>